<sequence length="355" mass="38613">MASSVAFSHTSDPSPGASSTLSGQACICNLALLTIKPSVGCFCGPFSRARRRPSNVRLVDRDSCPAAEGGIVSTSMPTTVTVNNSTNDNNASSNANSQRAAIASTPPPPPLSHLTPASAPSPPILGLSSAELDASQDMCAYCFDVVIHDMRPSLALSSDRWGEPLNGPVIPMDLQRFVDARIECPLFVTWCKKRRGHEHLSFDRASTELRGCIGCLDPIPIEKMGEYAIKSGMQDKRFPPLHYDELPLVICKISLLCRFQSCVDADDWVIGVHGVLIRFPDPHNGALLSATYLPEVPLEHNMSKEVAIRELIRKAGYRGPIDGAMMSTLQVTRYESAKASLTYDEYVHLYNPSLR</sequence>
<dbReference type="PANTHER" id="PTHR13016">
    <property type="entry name" value="AMMECR1 HOMOLOG"/>
    <property type="match status" value="1"/>
</dbReference>
<feature type="region of interest" description="Disordered" evidence="1">
    <location>
        <begin position="76"/>
        <end position="119"/>
    </location>
</feature>
<dbReference type="PhylomeDB" id="A0A0G4FNR4"/>
<evidence type="ECO:0000313" key="4">
    <source>
        <dbReference type="Proteomes" id="UP000041254"/>
    </source>
</evidence>
<dbReference type="FunCoup" id="A0A0G4FNR4">
    <property type="interactions" value="472"/>
</dbReference>
<dbReference type="Proteomes" id="UP000041254">
    <property type="component" value="Unassembled WGS sequence"/>
</dbReference>
<dbReference type="PANTHER" id="PTHR13016:SF0">
    <property type="entry name" value="AMME SYNDROME CANDIDATE GENE 1 PROTEIN"/>
    <property type="match status" value="1"/>
</dbReference>
<dbReference type="Gene3D" id="3.30.700.20">
    <property type="entry name" value="Hypothetical protein ph0010, domain 1"/>
    <property type="match status" value="1"/>
</dbReference>
<name>A0A0G4FNR4_VITBC</name>
<organism evidence="3 4">
    <name type="scientific">Vitrella brassicaformis (strain CCMP3155)</name>
    <dbReference type="NCBI Taxonomy" id="1169540"/>
    <lineage>
        <taxon>Eukaryota</taxon>
        <taxon>Sar</taxon>
        <taxon>Alveolata</taxon>
        <taxon>Colpodellida</taxon>
        <taxon>Vitrellaceae</taxon>
        <taxon>Vitrella</taxon>
    </lineage>
</organism>
<dbReference type="VEuPathDB" id="CryptoDB:Vbra_21521"/>
<evidence type="ECO:0000313" key="3">
    <source>
        <dbReference type="EMBL" id="CEM15712.1"/>
    </source>
</evidence>
<gene>
    <name evidence="3" type="ORF">Vbra_21521</name>
</gene>
<dbReference type="STRING" id="1169540.A0A0G4FNR4"/>
<dbReference type="InterPro" id="IPR036071">
    <property type="entry name" value="AMMECR1_dom_sf"/>
</dbReference>
<evidence type="ECO:0000256" key="1">
    <source>
        <dbReference type="SAM" id="MobiDB-lite"/>
    </source>
</evidence>
<feature type="domain" description="AMMECR1" evidence="2">
    <location>
        <begin position="127"/>
        <end position="350"/>
    </location>
</feature>
<dbReference type="EMBL" id="CDMY01000468">
    <property type="protein sequence ID" value="CEM15712.1"/>
    <property type="molecule type" value="Genomic_DNA"/>
</dbReference>
<dbReference type="InParanoid" id="A0A0G4FNR4"/>
<evidence type="ECO:0000259" key="2">
    <source>
        <dbReference type="PROSITE" id="PS51112"/>
    </source>
</evidence>
<keyword evidence="4" id="KW-1185">Reference proteome</keyword>
<dbReference type="SUPFAM" id="SSF143447">
    <property type="entry name" value="AMMECR1-like"/>
    <property type="match status" value="1"/>
</dbReference>
<dbReference type="OrthoDB" id="24630at2759"/>
<protein>
    <recommendedName>
        <fullName evidence="2">AMMECR1 domain-containing protein</fullName>
    </recommendedName>
</protein>
<reference evidence="3 4" key="1">
    <citation type="submission" date="2014-11" db="EMBL/GenBank/DDBJ databases">
        <authorList>
            <person name="Zhu J."/>
            <person name="Qi W."/>
            <person name="Song R."/>
        </authorList>
    </citation>
    <scope>NUCLEOTIDE SEQUENCE [LARGE SCALE GENOMIC DNA]</scope>
</reference>
<dbReference type="InterPro" id="IPR002733">
    <property type="entry name" value="AMMECR1_domain"/>
</dbReference>
<dbReference type="InterPro" id="IPR027485">
    <property type="entry name" value="AMMECR1_N"/>
</dbReference>
<proteinExistence type="predicted"/>
<dbReference type="InterPro" id="IPR023473">
    <property type="entry name" value="AMMECR1"/>
</dbReference>
<dbReference type="AlphaFoldDB" id="A0A0G4FNR4"/>
<accession>A0A0G4FNR4</accession>
<feature type="compositionally biased region" description="Low complexity" evidence="1">
    <location>
        <begin position="76"/>
        <end position="104"/>
    </location>
</feature>
<dbReference type="Pfam" id="PF01871">
    <property type="entry name" value="AMMECR1"/>
    <property type="match status" value="1"/>
</dbReference>
<dbReference type="PROSITE" id="PS51112">
    <property type="entry name" value="AMMECR1"/>
    <property type="match status" value="1"/>
</dbReference>